<dbReference type="InterPro" id="IPR003852">
    <property type="entry name" value="Sig_transdc_His_kinase_KdpD_N"/>
</dbReference>
<dbReference type="CDD" id="cd00075">
    <property type="entry name" value="HATPase"/>
    <property type="match status" value="1"/>
</dbReference>
<dbReference type="InterPro" id="IPR003018">
    <property type="entry name" value="GAF"/>
</dbReference>
<evidence type="ECO:0000256" key="12">
    <source>
        <dbReference type="ARBA" id="ARBA00023136"/>
    </source>
</evidence>
<dbReference type="SMART" id="SM00388">
    <property type="entry name" value="HisKA"/>
    <property type="match status" value="1"/>
</dbReference>
<organism evidence="15 16">
    <name type="scientific">Rivibacter subsaxonicus</name>
    <dbReference type="NCBI Taxonomy" id="457575"/>
    <lineage>
        <taxon>Bacteria</taxon>
        <taxon>Pseudomonadati</taxon>
        <taxon>Pseudomonadota</taxon>
        <taxon>Betaproteobacteria</taxon>
        <taxon>Burkholderiales</taxon>
        <taxon>Rivibacter</taxon>
    </lineage>
</organism>
<gene>
    <name evidence="15" type="ORF">EV670_0635</name>
</gene>
<dbReference type="SMART" id="SM00387">
    <property type="entry name" value="HATPase_c"/>
    <property type="match status" value="1"/>
</dbReference>
<evidence type="ECO:0000259" key="14">
    <source>
        <dbReference type="PROSITE" id="PS50109"/>
    </source>
</evidence>
<dbReference type="InterPro" id="IPR029016">
    <property type="entry name" value="GAF-like_dom_sf"/>
</dbReference>
<evidence type="ECO:0000256" key="13">
    <source>
        <dbReference type="SAM" id="Phobius"/>
    </source>
</evidence>
<dbReference type="Pfam" id="PF02702">
    <property type="entry name" value="KdpD"/>
    <property type="match status" value="1"/>
</dbReference>
<dbReference type="CDD" id="cd00082">
    <property type="entry name" value="HisKA"/>
    <property type="match status" value="1"/>
</dbReference>
<dbReference type="SUPFAM" id="SSF52540">
    <property type="entry name" value="P-loop containing nucleoside triphosphate hydrolases"/>
    <property type="match status" value="1"/>
</dbReference>
<keyword evidence="12 13" id="KW-0472">Membrane</keyword>
<dbReference type="InterPro" id="IPR036097">
    <property type="entry name" value="HisK_dim/P_sf"/>
</dbReference>
<evidence type="ECO:0000256" key="2">
    <source>
        <dbReference type="ARBA" id="ARBA00004141"/>
    </source>
</evidence>
<dbReference type="InterPro" id="IPR027417">
    <property type="entry name" value="P-loop_NTPase"/>
</dbReference>
<dbReference type="GO" id="GO:0005886">
    <property type="term" value="C:plasma membrane"/>
    <property type="evidence" value="ECO:0007669"/>
    <property type="project" value="TreeGrafter"/>
</dbReference>
<dbReference type="InterPro" id="IPR036890">
    <property type="entry name" value="HATPase_C_sf"/>
</dbReference>
<keyword evidence="5" id="KW-0808">Transferase</keyword>
<dbReference type="Gene3D" id="3.30.565.10">
    <property type="entry name" value="Histidine kinase-like ATPase, C-terminal domain"/>
    <property type="match status" value="1"/>
</dbReference>
<dbReference type="InterPro" id="IPR025201">
    <property type="entry name" value="KdpD_TM"/>
</dbReference>
<evidence type="ECO:0000256" key="8">
    <source>
        <dbReference type="ARBA" id="ARBA00022777"/>
    </source>
</evidence>
<dbReference type="Pfam" id="PF00512">
    <property type="entry name" value="HisKA"/>
    <property type="match status" value="1"/>
</dbReference>
<sequence length="904" mass="98026">MAVTDERPDPDALLARVQAQEADARRGRLKIFFGASAGVGKTYAMLSAARALQPQGEQVLVGLVETHKRRETEALVAGLEVLPRRALPYRERTLEEFDLDAALARKPALILVDELAHSNVAGSRHPKRWQDVQELLAAGIDVWTTMNVQHLESLNDIVSGITGIRVNETVPDHVFDEADEVVVVDLPPDELLQRLKEGKVYLPQQAESAVANFFRKGNLLALRELALRRTADRVDDEMRSYRSERSVSAVWPTREALLACIGPVREQGEKIVRASARLAGQLDIEWHVVFVETPALQRLPQPRRDAILRVLRLAEELGARTATLSGADVAAPLVRYARQHNLARVVIGRSARRRWPWQPTLAERVGELAPEVDVVQVALAPGSAAADAVEAPPRGGGFQAPAIDYLKSAAICGVAALAATPLLSLFELVNLVMFFLLAVVIVALRYGRGPAVLAAFLSVAVFDFFFVPPRFSFAVSDVQYLLTFAVMLLVALVIGQTTAGLTYQARVASRREARAQALYEMSRELTAALMPEQVAAVAGRFLEAEFEAAGALLLMNEADRLDAPLRFGAGPEVALDLEIARWCLDRGEPAGPGTGTLPASAVLYLPLQAPMRVRGVLALQPRRRADRLLIPEQRQLLETCASLLAISIERLHYVEVASRTSLQMEGERLRNSLLAALSHDLRTPLTSIVGLAETLQGSSPPLAGAQREMAQGLAAGARQMHALVHNLLDMARLQGGAVRLKRAWMPIEEVIGSAIRSLAPVLDGRRVEVRLAEALPLVEIDALLIERVIANLLENAVKYTPDGSPIEIEAALEQGGARLRLDVRDHGPGLPPGKERAIFEAFTRGASEAAAPGVGLGLSIARTIVEAHDGRLEGRSCEQGGALFSLWLPLGVAPAAWPEAHSIS</sequence>
<dbReference type="Pfam" id="PF02518">
    <property type="entry name" value="HATPase_c"/>
    <property type="match status" value="1"/>
</dbReference>
<dbReference type="Gene3D" id="1.20.120.620">
    <property type="entry name" value="Backbone structure of the membrane domain of e. Coli histidine kinase receptor kdpd"/>
    <property type="match status" value="1"/>
</dbReference>
<dbReference type="PANTHER" id="PTHR45569:SF1">
    <property type="entry name" value="SENSOR PROTEIN KDPD"/>
    <property type="match status" value="1"/>
</dbReference>
<dbReference type="PANTHER" id="PTHR45569">
    <property type="entry name" value="SENSOR PROTEIN KDPD"/>
    <property type="match status" value="1"/>
</dbReference>
<evidence type="ECO:0000256" key="10">
    <source>
        <dbReference type="ARBA" id="ARBA00022989"/>
    </source>
</evidence>
<keyword evidence="7" id="KW-0547">Nucleotide-binding</keyword>
<dbReference type="PRINTS" id="PR00344">
    <property type="entry name" value="BCTRLSENSOR"/>
</dbReference>
<feature type="transmembrane region" description="Helical" evidence="13">
    <location>
        <begin position="422"/>
        <end position="444"/>
    </location>
</feature>
<evidence type="ECO:0000256" key="3">
    <source>
        <dbReference type="ARBA" id="ARBA00012438"/>
    </source>
</evidence>
<dbReference type="Pfam" id="PF13493">
    <property type="entry name" value="DUF4118"/>
    <property type="match status" value="1"/>
</dbReference>
<dbReference type="Gene3D" id="3.30.450.40">
    <property type="match status" value="1"/>
</dbReference>
<dbReference type="EMBL" id="SHKP01000004">
    <property type="protein sequence ID" value="RZU02607.1"/>
    <property type="molecule type" value="Genomic_DNA"/>
</dbReference>
<keyword evidence="11" id="KW-0902">Two-component regulatory system</keyword>
<feature type="transmembrane region" description="Helical" evidence="13">
    <location>
        <begin position="451"/>
        <end position="468"/>
    </location>
</feature>
<evidence type="ECO:0000256" key="5">
    <source>
        <dbReference type="ARBA" id="ARBA00022679"/>
    </source>
</evidence>
<reference evidence="15 16" key="1">
    <citation type="submission" date="2019-02" db="EMBL/GenBank/DDBJ databases">
        <title>Genomic Encyclopedia of Type Strains, Phase IV (KMG-IV): sequencing the most valuable type-strain genomes for metagenomic binning, comparative biology and taxonomic classification.</title>
        <authorList>
            <person name="Goeker M."/>
        </authorList>
    </citation>
    <scope>NUCLEOTIDE SEQUENCE [LARGE SCALE GENOMIC DNA]</scope>
    <source>
        <strain evidence="15 16">DSM 19570</strain>
    </source>
</reference>
<dbReference type="Pfam" id="PF13492">
    <property type="entry name" value="GAF_3"/>
    <property type="match status" value="1"/>
</dbReference>
<dbReference type="SUPFAM" id="SSF47384">
    <property type="entry name" value="Homodimeric domain of signal transducing histidine kinase"/>
    <property type="match status" value="1"/>
</dbReference>
<dbReference type="Proteomes" id="UP000293671">
    <property type="component" value="Unassembled WGS sequence"/>
</dbReference>
<dbReference type="GO" id="GO:0000155">
    <property type="term" value="F:phosphorelay sensor kinase activity"/>
    <property type="evidence" value="ECO:0007669"/>
    <property type="project" value="InterPro"/>
</dbReference>
<dbReference type="InterPro" id="IPR003594">
    <property type="entry name" value="HATPase_dom"/>
</dbReference>
<dbReference type="GO" id="GO:0005524">
    <property type="term" value="F:ATP binding"/>
    <property type="evidence" value="ECO:0007669"/>
    <property type="project" value="UniProtKB-KW"/>
</dbReference>
<dbReference type="InterPro" id="IPR003661">
    <property type="entry name" value="HisK_dim/P_dom"/>
</dbReference>
<dbReference type="InterPro" id="IPR052023">
    <property type="entry name" value="Histidine_kinase_KdpD"/>
</dbReference>
<feature type="domain" description="Histidine kinase" evidence="14">
    <location>
        <begin position="676"/>
        <end position="892"/>
    </location>
</feature>
<comment type="catalytic activity">
    <reaction evidence="1">
        <text>ATP + protein L-histidine = ADP + protein N-phospho-L-histidine.</text>
        <dbReference type="EC" id="2.7.13.3"/>
    </reaction>
</comment>
<feature type="transmembrane region" description="Helical" evidence="13">
    <location>
        <begin position="480"/>
        <end position="503"/>
    </location>
</feature>
<dbReference type="NCBIfam" id="NF007793">
    <property type="entry name" value="PRK10490.1"/>
    <property type="match status" value="1"/>
</dbReference>
<accession>A0A4Q7W0C2</accession>
<dbReference type="RefSeq" id="WP_207224988.1">
    <property type="nucleotide sequence ID" value="NZ_SHKP01000004.1"/>
</dbReference>
<keyword evidence="9" id="KW-0067">ATP-binding</keyword>
<comment type="subcellular location">
    <subcellularLocation>
        <location evidence="2">Membrane</location>
        <topology evidence="2">Multi-pass membrane protein</topology>
    </subcellularLocation>
</comment>
<evidence type="ECO:0000256" key="11">
    <source>
        <dbReference type="ARBA" id="ARBA00023012"/>
    </source>
</evidence>
<dbReference type="GO" id="GO:0005737">
    <property type="term" value="C:cytoplasm"/>
    <property type="evidence" value="ECO:0007669"/>
    <property type="project" value="UniProtKB-ARBA"/>
</dbReference>
<dbReference type="Gene3D" id="1.10.287.130">
    <property type="match status" value="1"/>
</dbReference>
<evidence type="ECO:0000256" key="7">
    <source>
        <dbReference type="ARBA" id="ARBA00022741"/>
    </source>
</evidence>
<dbReference type="FunFam" id="3.40.50.300:FF:000483">
    <property type="entry name" value="Sensor histidine kinase KdpD"/>
    <property type="match status" value="1"/>
</dbReference>
<evidence type="ECO:0000256" key="6">
    <source>
        <dbReference type="ARBA" id="ARBA00022692"/>
    </source>
</evidence>
<evidence type="ECO:0000313" key="15">
    <source>
        <dbReference type="EMBL" id="RZU02607.1"/>
    </source>
</evidence>
<protein>
    <recommendedName>
        <fullName evidence="3">histidine kinase</fullName>
        <ecNumber evidence="3">2.7.13.3</ecNumber>
    </recommendedName>
</protein>
<name>A0A4Q7W0C2_9BURK</name>
<keyword evidence="8 15" id="KW-0418">Kinase</keyword>
<dbReference type="InterPro" id="IPR004358">
    <property type="entry name" value="Sig_transdc_His_kin-like_C"/>
</dbReference>
<evidence type="ECO:0000256" key="4">
    <source>
        <dbReference type="ARBA" id="ARBA00022553"/>
    </source>
</evidence>
<keyword evidence="4" id="KW-0597">Phosphoprotein</keyword>
<dbReference type="PROSITE" id="PS50109">
    <property type="entry name" value="HIS_KIN"/>
    <property type="match status" value="1"/>
</dbReference>
<keyword evidence="6 13" id="KW-0812">Transmembrane</keyword>
<dbReference type="SUPFAM" id="SSF55781">
    <property type="entry name" value="GAF domain-like"/>
    <property type="match status" value="1"/>
</dbReference>
<evidence type="ECO:0000313" key="16">
    <source>
        <dbReference type="Proteomes" id="UP000293671"/>
    </source>
</evidence>
<dbReference type="AlphaFoldDB" id="A0A4Q7W0C2"/>
<dbReference type="Gene3D" id="3.40.50.300">
    <property type="entry name" value="P-loop containing nucleotide triphosphate hydrolases"/>
    <property type="match status" value="1"/>
</dbReference>
<evidence type="ECO:0000256" key="1">
    <source>
        <dbReference type="ARBA" id="ARBA00000085"/>
    </source>
</evidence>
<dbReference type="EC" id="2.7.13.3" evidence="3"/>
<dbReference type="SUPFAM" id="SSF55874">
    <property type="entry name" value="ATPase domain of HSP90 chaperone/DNA topoisomerase II/histidine kinase"/>
    <property type="match status" value="1"/>
</dbReference>
<dbReference type="InterPro" id="IPR005467">
    <property type="entry name" value="His_kinase_dom"/>
</dbReference>
<dbReference type="InterPro" id="IPR038318">
    <property type="entry name" value="KdpD_sf"/>
</dbReference>
<proteinExistence type="predicted"/>
<evidence type="ECO:0000256" key="9">
    <source>
        <dbReference type="ARBA" id="ARBA00022840"/>
    </source>
</evidence>
<comment type="caution">
    <text evidence="15">The sequence shown here is derived from an EMBL/GenBank/DDBJ whole genome shotgun (WGS) entry which is preliminary data.</text>
</comment>
<keyword evidence="16" id="KW-1185">Reference proteome</keyword>
<keyword evidence="10 13" id="KW-1133">Transmembrane helix</keyword>